<dbReference type="PANTHER" id="PTHR26379:SF524">
    <property type="entry name" value="MATH DOMAIN-CONTAINING PROTEIN"/>
    <property type="match status" value="1"/>
</dbReference>
<dbReference type="PROSITE" id="PS50144">
    <property type="entry name" value="MATH"/>
    <property type="match status" value="1"/>
</dbReference>
<dbReference type="InterPro" id="IPR056423">
    <property type="entry name" value="BACK_BPM_SPOP"/>
</dbReference>
<comment type="pathway">
    <text evidence="1">Protein modification; protein ubiquitination.</text>
</comment>
<dbReference type="Gene3D" id="3.30.710.10">
    <property type="entry name" value="Potassium Channel Kv1.1, Chain A"/>
    <property type="match status" value="2"/>
</dbReference>
<dbReference type="GO" id="GO:0016567">
    <property type="term" value="P:protein ubiquitination"/>
    <property type="evidence" value="ECO:0007669"/>
    <property type="project" value="InterPro"/>
</dbReference>
<organism evidence="3">
    <name type="scientific">Aegilops tauschii</name>
    <name type="common">Tausch's goatgrass</name>
    <name type="synonym">Aegilops squarrosa</name>
    <dbReference type="NCBI Taxonomy" id="37682"/>
    <lineage>
        <taxon>Eukaryota</taxon>
        <taxon>Viridiplantae</taxon>
        <taxon>Streptophyta</taxon>
        <taxon>Embryophyta</taxon>
        <taxon>Tracheophyta</taxon>
        <taxon>Spermatophyta</taxon>
        <taxon>Magnoliopsida</taxon>
        <taxon>Liliopsida</taxon>
        <taxon>Poales</taxon>
        <taxon>Poaceae</taxon>
        <taxon>BOP clade</taxon>
        <taxon>Pooideae</taxon>
        <taxon>Triticodae</taxon>
        <taxon>Triticeae</taxon>
        <taxon>Triticinae</taxon>
        <taxon>Aegilops</taxon>
    </lineage>
</organism>
<protein>
    <submittedName>
        <fullName evidence="3">Speckle-type POZ protein-like protein</fullName>
    </submittedName>
</protein>
<dbReference type="SUPFAM" id="SSF49599">
    <property type="entry name" value="TRAF domain-like"/>
    <property type="match status" value="1"/>
</dbReference>
<comment type="similarity">
    <text evidence="2">Belongs to the Tdpoz family.</text>
</comment>
<dbReference type="Pfam" id="PF24570">
    <property type="entry name" value="BACK_BPM_SPOP"/>
    <property type="match status" value="2"/>
</dbReference>
<dbReference type="SUPFAM" id="SSF54695">
    <property type="entry name" value="POZ domain"/>
    <property type="match status" value="2"/>
</dbReference>
<dbReference type="AlphaFoldDB" id="N1R3L2"/>
<accession>N1R3L2</accession>
<reference evidence="3" key="1">
    <citation type="submission" date="2015-06" db="UniProtKB">
        <authorList>
            <consortium name="EnsemblPlants"/>
        </authorList>
    </citation>
    <scope>IDENTIFICATION</scope>
</reference>
<evidence type="ECO:0000313" key="3">
    <source>
        <dbReference type="EnsemblPlants" id="EMT16439"/>
    </source>
</evidence>
<dbReference type="InterPro" id="IPR008974">
    <property type="entry name" value="TRAF-like"/>
</dbReference>
<proteinExistence type="inferred from homology"/>
<dbReference type="PROSITE" id="PS50097">
    <property type="entry name" value="BTB"/>
    <property type="match status" value="2"/>
</dbReference>
<sequence>MADRCKISATMVAQSEKKSSCVIKVDGYSREKRKLATIQERQVYEYDFSPFQCWRPQLGSDATNVKAETIFSMIDNKDGLPMRPHTRDHVFPHKGSSIRYTFQQATLEGYTHLVDDCFSIRKRPVCCDSTKRLASPLRQPPSDLHRHFGDLRETMDGADVTFLVRGDKFSAHRLVLAARSPVFKAELFGSMKEKDDNLVEIHEMEAHVFKCLLYFIYTDTLPALEMGSLDVTMASHLLVAADRYNIERLKLSKHKLCNHIHAGMVATSLVLAKQHTCHGLKKACLQFLASPSNLRTMMASDGYEHLKSSCPSVLRELIARPIPIPLEAAKDIILAILVIADERGSYLVKVDGHSRAKGLFNKGEYMASPPFSFGGHQWFVVYYPNGNGDDSEKHVGYNILVSMVLDSPDAKDIKAEVKFCVLAKDGLLNNNNTLHQETMVPPSDLHRHLGNLLESMDGADVTFLVGEDKFLAHRVVLAARSSVFKAELLGAMKEKANNLVEIKEMESDVFRCLLRFIYTDLLPDLQNMPSNQGEARRDVVMASHLLVAADRYNVERLKLICEHNLCSNIDTNMVATSLALAEQHSCKRLREACLRFLVLKFCLFSA</sequence>
<dbReference type="Gene3D" id="1.25.40.420">
    <property type="match status" value="1"/>
</dbReference>
<dbReference type="InterPro" id="IPR045005">
    <property type="entry name" value="BPM1-6"/>
</dbReference>
<dbReference type="Pfam" id="PF22486">
    <property type="entry name" value="MATH_2"/>
    <property type="match status" value="1"/>
</dbReference>
<dbReference type="InterPro" id="IPR000210">
    <property type="entry name" value="BTB/POZ_dom"/>
</dbReference>
<name>N1R3L2_AEGTA</name>
<evidence type="ECO:0000256" key="1">
    <source>
        <dbReference type="ARBA" id="ARBA00004906"/>
    </source>
</evidence>
<evidence type="ECO:0000256" key="2">
    <source>
        <dbReference type="ARBA" id="ARBA00010846"/>
    </source>
</evidence>
<dbReference type="EnsemblPlants" id="EMT16439">
    <property type="protein sequence ID" value="EMT16439"/>
    <property type="gene ID" value="F775_25852"/>
</dbReference>
<dbReference type="PANTHER" id="PTHR26379">
    <property type="entry name" value="BTB/POZ AND MATH DOMAIN-CONTAINING PROTEIN 1"/>
    <property type="match status" value="1"/>
</dbReference>
<dbReference type="CDD" id="cd00121">
    <property type="entry name" value="MATH"/>
    <property type="match status" value="1"/>
</dbReference>
<dbReference type="SMART" id="SM00225">
    <property type="entry name" value="BTB"/>
    <property type="match status" value="2"/>
</dbReference>
<dbReference type="Gene3D" id="2.60.210.10">
    <property type="entry name" value="Apoptosis, Tumor Necrosis Factor Receptor Associated Protein 2, Chain A"/>
    <property type="match status" value="1"/>
</dbReference>
<dbReference type="InterPro" id="IPR011333">
    <property type="entry name" value="SKP1/BTB/POZ_sf"/>
</dbReference>
<dbReference type="Gene3D" id="6.10.250.3030">
    <property type="match status" value="1"/>
</dbReference>
<dbReference type="Pfam" id="PF00651">
    <property type="entry name" value="BTB"/>
    <property type="match status" value="2"/>
</dbReference>
<dbReference type="InterPro" id="IPR002083">
    <property type="entry name" value="MATH/TRAF_dom"/>
</dbReference>
<dbReference type="CDD" id="cd18280">
    <property type="entry name" value="BTB_POZ_BPM_plant"/>
    <property type="match status" value="2"/>
</dbReference>